<dbReference type="PhylomeDB" id="B3MWP6"/>
<dbReference type="OMA" id="MCKLSLC"/>
<evidence type="ECO:0000313" key="2">
    <source>
        <dbReference type="EMBL" id="EDV35031.1"/>
    </source>
</evidence>
<protein>
    <submittedName>
        <fullName evidence="2">Uncharacterized protein</fullName>
    </submittedName>
</protein>
<dbReference type="OrthoDB" id="8192785at2759"/>
<gene>
    <name evidence="2" type="primary">Dana\GF22411</name>
    <name evidence="2" type="synonym">dana_GLEANR_6382</name>
    <name evidence="2" type="ORF">GF22411</name>
</gene>
<feature type="signal peptide" evidence="1">
    <location>
        <begin position="1"/>
        <end position="18"/>
    </location>
</feature>
<dbReference type="InterPro" id="IPR031734">
    <property type="entry name" value="MBF2"/>
</dbReference>
<proteinExistence type="predicted"/>
<keyword evidence="1" id="KW-0732">Signal</keyword>
<dbReference type="Proteomes" id="UP000007801">
    <property type="component" value="Unassembled WGS sequence"/>
</dbReference>
<keyword evidence="3" id="KW-1185">Reference proteome</keyword>
<dbReference type="STRING" id="7217.B3MWP6"/>
<dbReference type="InParanoid" id="B3MWP6"/>
<evidence type="ECO:0000256" key="1">
    <source>
        <dbReference type="SAM" id="SignalP"/>
    </source>
</evidence>
<dbReference type="HOGENOM" id="CLU_134601_0_0_1"/>
<name>B3MWP6_DROAN</name>
<dbReference type="EMBL" id="CH902625">
    <property type="protein sequence ID" value="EDV35031.1"/>
    <property type="molecule type" value="Genomic_DNA"/>
</dbReference>
<sequence>MSQLSLILLGCLVASGAASVLPSARILVVKDIKEFVVQHPGVHLQAMEKEVVPSKAREAGSLTVRYNLGARIGGDRLVAQGADTFNYSQLQDVSLQLTYPESGAGAIVSYVQILCTQDDSDGSAYVIAGGIGQRLISIVLEAKNTRNFSYHVEYYGQ</sequence>
<dbReference type="KEGG" id="dan:6505072"/>
<dbReference type="GeneID" id="6505072"/>
<accession>B3MWP6</accession>
<dbReference type="eggNOG" id="ENOG502TG4M">
    <property type="taxonomic scope" value="Eukaryota"/>
</dbReference>
<evidence type="ECO:0000313" key="3">
    <source>
        <dbReference type="Proteomes" id="UP000007801"/>
    </source>
</evidence>
<feature type="chain" id="PRO_5002791292" evidence="1">
    <location>
        <begin position="19"/>
        <end position="157"/>
    </location>
</feature>
<dbReference type="Pfam" id="PF15868">
    <property type="entry name" value="MBF2"/>
    <property type="match status" value="1"/>
</dbReference>
<dbReference type="AlphaFoldDB" id="B3MWP6"/>
<reference evidence="2 3" key="1">
    <citation type="journal article" date="2007" name="Nature">
        <title>Evolution of genes and genomes on the Drosophila phylogeny.</title>
        <authorList>
            <consortium name="Drosophila 12 Genomes Consortium"/>
            <person name="Clark A.G."/>
            <person name="Eisen M.B."/>
            <person name="Smith D.R."/>
            <person name="Bergman C.M."/>
            <person name="Oliver B."/>
            <person name="Markow T.A."/>
            <person name="Kaufman T.C."/>
            <person name="Kellis M."/>
            <person name="Gelbart W."/>
            <person name="Iyer V.N."/>
            <person name="Pollard D.A."/>
            <person name="Sackton T.B."/>
            <person name="Larracuente A.M."/>
            <person name="Singh N.D."/>
            <person name="Abad J.P."/>
            <person name="Abt D.N."/>
            <person name="Adryan B."/>
            <person name="Aguade M."/>
            <person name="Akashi H."/>
            <person name="Anderson W.W."/>
            <person name="Aquadro C.F."/>
            <person name="Ardell D.H."/>
            <person name="Arguello R."/>
            <person name="Artieri C.G."/>
            <person name="Barbash D.A."/>
            <person name="Barker D."/>
            <person name="Barsanti P."/>
            <person name="Batterham P."/>
            <person name="Batzoglou S."/>
            <person name="Begun D."/>
            <person name="Bhutkar A."/>
            <person name="Blanco E."/>
            <person name="Bosak S.A."/>
            <person name="Bradley R.K."/>
            <person name="Brand A.D."/>
            <person name="Brent M.R."/>
            <person name="Brooks A.N."/>
            <person name="Brown R.H."/>
            <person name="Butlin R.K."/>
            <person name="Caggese C."/>
            <person name="Calvi B.R."/>
            <person name="Bernardo de Carvalho A."/>
            <person name="Caspi A."/>
            <person name="Castrezana S."/>
            <person name="Celniker S.E."/>
            <person name="Chang J.L."/>
            <person name="Chapple C."/>
            <person name="Chatterji S."/>
            <person name="Chinwalla A."/>
            <person name="Civetta A."/>
            <person name="Clifton S.W."/>
            <person name="Comeron J.M."/>
            <person name="Costello J.C."/>
            <person name="Coyne J.A."/>
            <person name="Daub J."/>
            <person name="David R.G."/>
            <person name="Delcher A.L."/>
            <person name="Delehaunty K."/>
            <person name="Do C.B."/>
            <person name="Ebling H."/>
            <person name="Edwards K."/>
            <person name="Eickbush T."/>
            <person name="Evans J.D."/>
            <person name="Filipski A."/>
            <person name="Findeiss S."/>
            <person name="Freyhult E."/>
            <person name="Fulton L."/>
            <person name="Fulton R."/>
            <person name="Garcia A.C."/>
            <person name="Gardiner A."/>
            <person name="Garfield D.A."/>
            <person name="Garvin B.E."/>
            <person name="Gibson G."/>
            <person name="Gilbert D."/>
            <person name="Gnerre S."/>
            <person name="Godfrey J."/>
            <person name="Good R."/>
            <person name="Gotea V."/>
            <person name="Gravely B."/>
            <person name="Greenberg A.J."/>
            <person name="Griffiths-Jones S."/>
            <person name="Gross S."/>
            <person name="Guigo R."/>
            <person name="Gustafson E.A."/>
            <person name="Haerty W."/>
            <person name="Hahn M.W."/>
            <person name="Halligan D.L."/>
            <person name="Halpern A.L."/>
            <person name="Halter G.M."/>
            <person name="Han M.V."/>
            <person name="Heger A."/>
            <person name="Hillier L."/>
            <person name="Hinrichs A.S."/>
            <person name="Holmes I."/>
            <person name="Hoskins R.A."/>
            <person name="Hubisz M.J."/>
            <person name="Hultmark D."/>
            <person name="Huntley M.A."/>
            <person name="Jaffe D.B."/>
            <person name="Jagadeeshan S."/>
            <person name="Jeck W.R."/>
            <person name="Johnson J."/>
            <person name="Jones C.D."/>
            <person name="Jordan W.C."/>
            <person name="Karpen G.H."/>
            <person name="Kataoka E."/>
            <person name="Keightley P.D."/>
            <person name="Kheradpour P."/>
            <person name="Kirkness E.F."/>
            <person name="Koerich L.B."/>
            <person name="Kristiansen K."/>
            <person name="Kudrna D."/>
            <person name="Kulathinal R.J."/>
            <person name="Kumar S."/>
            <person name="Kwok R."/>
            <person name="Lander E."/>
            <person name="Langley C.H."/>
            <person name="Lapoint R."/>
            <person name="Lazzaro B.P."/>
            <person name="Lee S.J."/>
            <person name="Levesque L."/>
            <person name="Li R."/>
            <person name="Lin C.F."/>
            <person name="Lin M.F."/>
            <person name="Lindblad-Toh K."/>
            <person name="Llopart A."/>
            <person name="Long M."/>
            <person name="Low L."/>
            <person name="Lozovsky E."/>
            <person name="Lu J."/>
            <person name="Luo M."/>
            <person name="Machado C.A."/>
            <person name="Makalowski W."/>
            <person name="Marzo M."/>
            <person name="Matsuda M."/>
            <person name="Matzkin L."/>
            <person name="McAllister B."/>
            <person name="McBride C.S."/>
            <person name="McKernan B."/>
            <person name="McKernan K."/>
            <person name="Mendez-Lago M."/>
            <person name="Minx P."/>
            <person name="Mollenhauer M.U."/>
            <person name="Montooth K."/>
            <person name="Mount S.M."/>
            <person name="Mu X."/>
            <person name="Myers E."/>
            <person name="Negre B."/>
            <person name="Newfeld S."/>
            <person name="Nielsen R."/>
            <person name="Noor M.A."/>
            <person name="O'Grady P."/>
            <person name="Pachter L."/>
            <person name="Papaceit M."/>
            <person name="Parisi M.J."/>
            <person name="Parisi M."/>
            <person name="Parts L."/>
            <person name="Pedersen J.S."/>
            <person name="Pesole G."/>
            <person name="Phillippy A.M."/>
            <person name="Ponting C.P."/>
            <person name="Pop M."/>
            <person name="Porcelli D."/>
            <person name="Powell J.R."/>
            <person name="Prohaska S."/>
            <person name="Pruitt K."/>
            <person name="Puig M."/>
            <person name="Quesneville H."/>
            <person name="Ram K.R."/>
            <person name="Rand D."/>
            <person name="Rasmussen M.D."/>
            <person name="Reed L.K."/>
            <person name="Reenan R."/>
            <person name="Reily A."/>
            <person name="Remington K.A."/>
            <person name="Rieger T.T."/>
            <person name="Ritchie M.G."/>
            <person name="Robin C."/>
            <person name="Rogers Y.H."/>
            <person name="Rohde C."/>
            <person name="Rozas J."/>
            <person name="Rubenfield M.J."/>
            <person name="Ruiz A."/>
            <person name="Russo S."/>
            <person name="Salzberg S.L."/>
            <person name="Sanchez-Gracia A."/>
            <person name="Saranga D.J."/>
            <person name="Sato H."/>
            <person name="Schaeffer S.W."/>
            <person name="Schatz M.C."/>
            <person name="Schlenke T."/>
            <person name="Schwartz R."/>
            <person name="Segarra C."/>
            <person name="Singh R.S."/>
            <person name="Sirot L."/>
            <person name="Sirota M."/>
            <person name="Sisneros N.B."/>
            <person name="Smith C.D."/>
            <person name="Smith T.F."/>
            <person name="Spieth J."/>
            <person name="Stage D.E."/>
            <person name="Stark A."/>
            <person name="Stephan W."/>
            <person name="Strausberg R.L."/>
            <person name="Strempel S."/>
            <person name="Sturgill D."/>
            <person name="Sutton G."/>
            <person name="Sutton G.G."/>
            <person name="Tao W."/>
            <person name="Teichmann S."/>
            <person name="Tobari Y.N."/>
            <person name="Tomimura Y."/>
            <person name="Tsolas J.M."/>
            <person name="Valente V.L."/>
            <person name="Venter E."/>
            <person name="Venter J.C."/>
            <person name="Vicario S."/>
            <person name="Vieira F.G."/>
            <person name="Vilella A.J."/>
            <person name="Villasante A."/>
            <person name="Walenz B."/>
            <person name="Wang J."/>
            <person name="Wasserman M."/>
            <person name="Watts T."/>
            <person name="Wilson D."/>
            <person name="Wilson R.K."/>
            <person name="Wing R.A."/>
            <person name="Wolfner M.F."/>
            <person name="Wong A."/>
            <person name="Wong G.K."/>
            <person name="Wu C.I."/>
            <person name="Wu G."/>
            <person name="Yamamoto D."/>
            <person name="Yang H.P."/>
            <person name="Yang S.P."/>
            <person name="Yorke J.A."/>
            <person name="Yoshida K."/>
            <person name="Zdobnov E."/>
            <person name="Zhang P."/>
            <person name="Zhang Y."/>
            <person name="Zimin A.V."/>
            <person name="Baldwin J."/>
            <person name="Abdouelleil A."/>
            <person name="Abdulkadir J."/>
            <person name="Abebe A."/>
            <person name="Abera B."/>
            <person name="Abreu J."/>
            <person name="Acer S.C."/>
            <person name="Aftuck L."/>
            <person name="Alexander A."/>
            <person name="An P."/>
            <person name="Anderson E."/>
            <person name="Anderson S."/>
            <person name="Arachi H."/>
            <person name="Azer M."/>
            <person name="Bachantsang P."/>
            <person name="Barry A."/>
            <person name="Bayul T."/>
            <person name="Berlin A."/>
            <person name="Bessette D."/>
            <person name="Bloom T."/>
            <person name="Blye J."/>
            <person name="Boguslavskiy L."/>
            <person name="Bonnet C."/>
            <person name="Boukhgalter B."/>
            <person name="Bourzgui I."/>
            <person name="Brown A."/>
            <person name="Cahill P."/>
            <person name="Channer S."/>
            <person name="Cheshatsang Y."/>
            <person name="Chuda L."/>
            <person name="Citroen M."/>
            <person name="Collymore A."/>
            <person name="Cooke P."/>
            <person name="Costello M."/>
            <person name="D'Aco K."/>
            <person name="Daza R."/>
            <person name="De Haan G."/>
            <person name="DeGray S."/>
            <person name="DeMaso C."/>
            <person name="Dhargay N."/>
            <person name="Dooley K."/>
            <person name="Dooley E."/>
            <person name="Doricent M."/>
            <person name="Dorje P."/>
            <person name="Dorjee K."/>
            <person name="Dupes A."/>
            <person name="Elong R."/>
            <person name="Falk J."/>
            <person name="Farina A."/>
            <person name="Faro S."/>
            <person name="Ferguson D."/>
            <person name="Fisher S."/>
            <person name="Foley C.D."/>
            <person name="Franke A."/>
            <person name="Friedrich D."/>
            <person name="Gadbois L."/>
            <person name="Gearin G."/>
            <person name="Gearin C.R."/>
            <person name="Giannoukos G."/>
            <person name="Goode T."/>
            <person name="Graham J."/>
            <person name="Grandbois E."/>
            <person name="Grewal S."/>
            <person name="Gyaltsen K."/>
            <person name="Hafez N."/>
            <person name="Hagos B."/>
            <person name="Hall J."/>
            <person name="Henson C."/>
            <person name="Hollinger A."/>
            <person name="Honan T."/>
            <person name="Huard M.D."/>
            <person name="Hughes L."/>
            <person name="Hurhula B."/>
            <person name="Husby M.E."/>
            <person name="Kamat A."/>
            <person name="Kanga B."/>
            <person name="Kashin S."/>
            <person name="Khazanovich D."/>
            <person name="Kisner P."/>
            <person name="Lance K."/>
            <person name="Lara M."/>
            <person name="Lee W."/>
            <person name="Lennon N."/>
            <person name="Letendre F."/>
            <person name="LeVine R."/>
            <person name="Lipovsky A."/>
            <person name="Liu X."/>
            <person name="Liu J."/>
            <person name="Liu S."/>
            <person name="Lokyitsang T."/>
            <person name="Lokyitsang Y."/>
            <person name="Lubonja R."/>
            <person name="Lui A."/>
            <person name="MacDonald P."/>
            <person name="Magnisalis V."/>
            <person name="Maru K."/>
            <person name="Matthews C."/>
            <person name="McCusker W."/>
            <person name="McDonough S."/>
            <person name="Mehta T."/>
            <person name="Meldrim J."/>
            <person name="Meneus L."/>
            <person name="Mihai O."/>
            <person name="Mihalev A."/>
            <person name="Mihova T."/>
            <person name="Mittelman R."/>
            <person name="Mlenga V."/>
            <person name="Montmayeur A."/>
            <person name="Mulrain L."/>
            <person name="Navidi A."/>
            <person name="Naylor J."/>
            <person name="Negash T."/>
            <person name="Nguyen T."/>
            <person name="Nguyen N."/>
            <person name="Nicol R."/>
            <person name="Norbu C."/>
            <person name="Norbu N."/>
            <person name="Novod N."/>
            <person name="O'Neill B."/>
            <person name="Osman S."/>
            <person name="Markiewicz E."/>
            <person name="Oyono O.L."/>
            <person name="Patti C."/>
            <person name="Phunkhang P."/>
            <person name="Pierre F."/>
            <person name="Priest M."/>
            <person name="Raghuraman S."/>
            <person name="Rege F."/>
            <person name="Reyes R."/>
            <person name="Rise C."/>
            <person name="Rogov P."/>
            <person name="Ross K."/>
            <person name="Ryan E."/>
            <person name="Settipalli S."/>
            <person name="Shea T."/>
            <person name="Sherpa N."/>
            <person name="Shi L."/>
            <person name="Shih D."/>
            <person name="Sparrow T."/>
            <person name="Spaulding J."/>
            <person name="Stalker J."/>
            <person name="Stange-Thomann N."/>
            <person name="Stavropoulos S."/>
            <person name="Stone C."/>
            <person name="Strader C."/>
            <person name="Tesfaye S."/>
            <person name="Thomson T."/>
            <person name="Thoulutsang Y."/>
            <person name="Thoulutsang D."/>
            <person name="Topham K."/>
            <person name="Topping I."/>
            <person name="Tsamla T."/>
            <person name="Vassiliev H."/>
            <person name="Vo A."/>
            <person name="Wangchuk T."/>
            <person name="Wangdi T."/>
            <person name="Weiand M."/>
            <person name="Wilkinson J."/>
            <person name="Wilson A."/>
            <person name="Yadav S."/>
            <person name="Young G."/>
            <person name="Yu Q."/>
            <person name="Zembek L."/>
            <person name="Zhong D."/>
            <person name="Zimmer A."/>
            <person name="Zwirko Z."/>
            <person name="Jaffe D.B."/>
            <person name="Alvarez P."/>
            <person name="Brockman W."/>
            <person name="Butler J."/>
            <person name="Chin C."/>
            <person name="Gnerre S."/>
            <person name="Grabherr M."/>
            <person name="Kleber M."/>
            <person name="Mauceli E."/>
            <person name="MacCallum I."/>
        </authorList>
    </citation>
    <scope>NUCLEOTIDE SEQUENCE [LARGE SCALE GENOMIC DNA]</scope>
    <source>
        <strain evidence="3">Tucson 14024-0371.13</strain>
    </source>
</reference>
<dbReference type="FunCoup" id="B3MWP6">
    <property type="interactions" value="2"/>
</dbReference>
<organism evidence="2 3">
    <name type="scientific">Drosophila ananassae</name>
    <name type="common">Fruit fly</name>
    <dbReference type="NCBI Taxonomy" id="7217"/>
    <lineage>
        <taxon>Eukaryota</taxon>
        <taxon>Metazoa</taxon>
        <taxon>Ecdysozoa</taxon>
        <taxon>Arthropoda</taxon>
        <taxon>Hexapoda</taxon>
        <taxon>Insecta</taxon>
        <taxon>Pterygota</taxon>
        <taxon>Neoptera</taxon>
        <taxon>Endopterygota</taxon>
        <taxon>Diptera</taxon>
        <taxon>Brachycera</taxon>
        <taxon>Muscomorpha</taxon>
        <taxon>Ephydroidea</taxon>
        <taxon>Drosophilidae</taxon>
        <taxon>Drosophila</taxon>
        <taxon>Sophophora</taxon>
    </lineage>
</organism>